<dbReference type="InterPro" id="IPR001296">
    <property type="entry name" value="Glyco_trans_1"/>
</dbReference>
<dbReference type="UniPathway" id="UPA00378"/>
<dbReference type="SUPFAM" id="SSF53756">
    <property type="entry name" value="UDP-Glycosyltransferase/glycogen phosphorylase"/>
    <property type="match status" value="1"/>
</dbReference>
<keyword evidence="4" id="KW-0812">Transmembrane</keyword>
<evidence type="ECO:0000313" key="14">
    <source>
        <dbReference type="Proteomes" id="UP000751190"/>
    </source>
</evidence>
<feature type="domain" description="Glycosyl transferase family 1" evidence="11">
    <location>
        <begin position="243"/>
        <end position="406"/>
    </location>
</feature>
<keyword evidence="7" id="KW-0472">Membrane</keyword>
<keyword evidence="14" id="KW-1185">Reference proteome</keyword>
<evidence type="ECO:0000256" key="2">
    <source>
        <dbReference type="ARBA" id="ARBA00022676"/>
    </source>
</evidence>
<evidence type="ECO:0000256" key="3">
    <source>
        <dbReference type="ARBA" id="ARBA00022679"/>
    </source>
</evidence>
<dbReference type="EMBL" id="JAGTXO010000006">
    <property type="protein sequence ID" value="KAG8467189.1"/>
    <property type="molecule type" value="Genomic_DNA"/>
</dbReference>
<comment type="caution">
    <text evidence="13">The sequence shown here is derived from an EMBL/GenBank/DDBJ whole genome shotgun (WGS) entry which is preliminary data.</text>
</comment>
<dbReference type="GO" id="GO:0004378">
    <property type="term" value="F:GDP-Man:Man(1)GlcNAc(2)-PP-Dol alpha-1,3-mannosyltransferase activity"/>
    <property type="evidence" value="ECO:0007669"/>
    <property type="project" value="UniProtKB-UniRule"/>
</dbReference>
<dbReference type="OrthoDB" id="448893at2759"/>
<comment type="subcellular location">
    <subcellularLocation>
        <location evidence="10">Endoplasmic reticulum membrane</location>
        <topology evidence="10">Single-pass membrane protein</topology>
    </subcellularLocation>
</comment>
<dbReference type="InterPro" id="IPR028098">
    <property type="entry name" value="Glyco_trans_4-like_N"/>
</dbReference>
<evidence type="ECO:0000256" key="4">
    <source>
        <dbReference type="ARBA" id="ARBA00022692"/>
    </source>
</evidence>
<dbReference type="Gene3D" id="3.40.50.2000">
    <property type="entry name" value="Glycogen Phosphorylase B"/>
    <property type="match status" value="2"/>
</dbReference>
<dbReference type="EC" id="2.4.1.132" evidence="10"/>
<evidence type="ECO:0000313" key="13">
    <source>
        <dbReference type="EMBL" id="KAG8467189.1"/>
    </source>
</evidence>
<evidence type="ECO:0000256" key="8">
    <source>
        <dbReference type="ARBA" id="ARBA00045103"/>
    </source>
</evidence>
<keyword evidence="6" id="KW-1133">Transmembrane helix</keyword>
<evidence type="ECO:0000256" key="9">
    <source>
        <dbReference type="ARBA" id="ARBA00045104"/>
    </source>
</evidence>
<reference evidence="13" key="1">
    <citation type="submission" date="2021-05" db="EMBL/GenBank/DDBJ databases">
        <title>The genome of the haptophyte Pavlova lutheri (Diacronema luteri, Pavlovales) - a model for lipid biosynthesis in eukaryotic algae.</title>
        <authorList>
            <person name="Hulatt C.J."/>
            <person name="Posewitz M.C."/>
        </authorList>
    </citation>
    <scope>NUCLEOTIDE SEQUENCE</scope>
    <source>
        <strain evidence="13">NIVA-4/92</strain>
    </source>
</reference>
<name>A0A8J5XNV6_DIALT</name>
<organism evidence="13 14">
    <name type="scientific">Diacronema lutheri</name>
    <name type="common">Unicellular marine alga</name>
    <name type="synonym">Monochrysis lutheri</name>
    <dbReference type="NCBI Taxonomy" id="2081491"/>
    <lineage>
        <taxon>Eukaryota</taxon>
        <taxon>Haptista</taxon>
        <taxon>Haptophyta</taxon>
        <taxon>Pavlovophyceae</taxon>
        <taxon>Pavlovales</taxon>
        <taxon>Pavlovaceae</taxon>
        <taxon>Diacronema</taxon>
    </lineage>
</organism>
<comment type="catalytic activity">
    <reaction evidence="9 10">
        <text>an alpha-D-Man-(1-&gt;3)-beta-D-Man-(1-&gt;4)-beta-D-GlcNAc-(1-&gt;4)-alpha-D-GlcNAc-diphospho-di-trans,poly-cis-dolichol + GDP-alpha-D-mannose = an alpha-D-Man-(1-&gt;3)-[alpha-D-Man-(1-&gt;6)]-beta-D-Man-(1-&gt;4)-beta-D-GlcNAc-(1-&gt;4)-alpha-D-GlcNAc-diphospho-di-trans,poly-cis-dolichol + GDP + H(+)</text>
        <dbReference type="Rhea" id="RHEA:29519"/>
        <dbReference type="Rhea" id="RHEA-COMP:19513"/>
        <dbReference type="Rhea" id="RHEA-COMP:19515"/>
        <dbReference type="ChEBI" id="CHEBI:15378"/>
        <dbReference type="ChEBI" id="CHEBI:57527"/>
        <dbReference type="ChEBI" id="CHEBI:58189"/>
        <dbReference type="ChEBI" id="CHEBI:132510"/>
        <dbReference type="ChEBI" id="CHEBI:132511"/>
        <dbReference type="EC" id="2.4.1.257"/>
    </reaction>
    <physiologicalReaction direction="left-to-right" evidence="9 10">
        <dbReference type="Rhea" id="RHEA:29520"/>
    </physiologicalReaction>
</comment>
<evidence type="ECO:0000256" key="6">
    <source>
        <dbReference type="ARBA" id="ARBA00022989"/>
    </source>
</evidence>
<evidence type="ECO:0000259" key="11">
    <source>
        <dbReference type="Pfam" id="PF00534"/>
    </source>
</evidence>
<keyword evidence="5" id="KW-0256">Endoplasmic reticulum</keyword>
<dbReference type="EC" id="2.4.1.257" evidence="10"/>
<proteinExistence type="inferred from homology"/>
<protein>
    <recommendedName>
        <fullName evidence="10">Alpha-1,3/1,6-mannosyltransferase ALG2</fullName>
        <ecNumber evidence="10">2.4.1.132</ecNumber>
        <ecNumber evidence="10">2.4.1.257</ecNumber>
    </recommendedName>
    <alternativeName>
        <fullName evidence="10">GDP-Man:Man(1)GlcNAc(2)-PP-Dol alpha-1,3-mannosyltransferase</fullName>
    </alternativeName>
</protein>
<keyword evidence="2 10" id="KW-0328">Glycosyltransferase</keyword>
<sequence length="442" mass="48146">MAVLIAVAVTIAIALGRLALLRLRTRSTSPCRVVFVHPDLGLGGAERLVVDMALALQRRGHAVTVYTSHHDPARSFDETHDGRLEVVVRGDWLPRTLCGRCHILCALLRGISLTCSLLWLERARARGARVAVVDQLSAPVPLLRLMGMRVIFYCHFPDKLLVQHAATGLRSAAKRAYRVPFDALEEACTGCAHRVLVNSAFTQRVYATAFPLLRRVRTPPSVLHPCVDIERQQPLAPAECAERVTFLSLNRYERKKNVALALRALAALPPGHRARARLAVAGGYDKRVRENVEHLAELRALAAELGIGELVAFHRSVSEAERQALLRGALAVVYTPTDEHFGIVPLEAMAAARAVVAAKSGGPLETIRDGETGFLCEPTALAMAAALRACIDAPARAVRMGEAGRARVCMHFSAEPFGDRLERVVDQVDVGIEWPDAGAQCR</sequence>
<comment type="pathway">
    <text evidence="1 10">Protein modification; protein glycosylation.</text>
</comment>
<dbReference type="Pfam" id="PF00534">
    <property type="entry name" value="Glycos_transf_1"/>
    <property type="match status" value="1"/>
</dbReference>
<gene>
    <name evidence="13" type="ORF">KFE25_000505</name>
</gene>
<dbReference type="PANTHER" id="PTHR45918">
    <property type="entry name" value="ALPHA-1,3/1,6-MANNOSYLTRANSFERASE ALG2"/>
    <property type="match status" value="1"/>
</dbReference>
<dbReference type="Proteomes" id="UP000751190">
    <property type="component" value="Unassembled WGS sequence"/>
</dbReference>
<comment type="catalytic activity">
    <reaction evidence="8 10">
        <text>a beta-D-Man-(1-&gt;4)-beta-D-GlcNAc-(1-&gt;4)-alpha-D-GlcNAc-diphospho-di-trans,poly-cis-dolichol + GDP-alpha-D-mannose = an alpha-D-Man-(1-&gt;3)-beta-D-Man-(1-&gt;4)-beta-D-GlcNAc-(1-&gt;4)-alpha-D-GlcNAc-diphospho-di-trans,poly-cis-dolichol + GDP + H(+)</text>
        <dbReference type="Rhea" id="RHEA:29515"/>
        <dbReference type="Rhea" id="RHEA-COMP:19511"/>
        <dbReference type="Rhea" id="RHEA-COMP:19513"/>
        <dbReference type="ChEBI" id="CHEBI:15378"/>
        <dbReference type="ChEBI" id="CHEBI:57527"/>
        <dbReference type="ChEBI" id="CHEBI:58189"/>
        <dbReference type="ChEBI" id="CHEBI:58472"/>
        <dbReference type="ChEBI" id="CHEBI:132510"/>
        <dbReference type="EC" id="2.4.1.132"/>
    </reaction>
    <physiologicalReaction direction="left-to-right" evidence="8 10">
        <dbReference type="Rhea" id="RHEA:29516"/>
    </physiologicalReaction>
</comment>
<evidence type="ECO:0000256" key="7">
    <source>
        <dbReference type="ARBA" id="ARBA00023136"/>
    </source>
</evidence>
<evidence type="ECO:0000256" key="5">
    <source>
        <dbReference type="ARBA" id="ARBA00022824"/>
    </source>
</evidence>
<dbReference type="InterPro" id="IPR027054">
    <property type="entry name" value="ALG2"/>
</dbReference>
<feature type="domain" description="Glycosyltransferase subfamily 4-like N-terminal" evidence="12">
    <location>
        <begin position="43"/>
        <end position="231"/>
    </location>
</feature>
<dbReference type="OMA" id="AMYMKCP"/>
<keyword evidence="3 10" id="KW-0808">Transferase</keyword>
<evidence type="ECO:0000259" key="12">
    <source>
        <dbReference type="Pfam" id="PF13439"/>
    </source>
</evidence>
<dbReference type="GO" id="GO:0102704">
    <property type="term" value="F:GDP-Man:Man(2)GlcNAc(2)-PP-Dol alpha-1,6-mannosyltransferase activity"/>
    <property type="evidence" value="ECO:0007669"/>
    <property type="project" value="UniProtKB-UniRule"/>
</dbReference>
<dbReference type="Pfam" id="PF13439">
    <property type="entry name" value="Glyco_transf_4"/>
    <property type="match status" value="1"/>
</dbReference>
<comment type="function">
    <text evidence="10">Mannosylates Man(2)GlcNAc(2)-dolichol diphosphate and Man(1)GlcNAc(2)-dolichol diphosphate to form Man(3)GlcNAc(2)-dolichol diphosphate.</text>
</comment>
<accession>A0A8J5XNV6</accession>
<dbReference type="AlphaFoldDB" id="A0A8J5XNV6"/>
<dbReference type="GO" id="GO:0005789">
    <property type="term" value="C:endoplasmic reticulum membrane"/>
    <property type="evidence" value="ECO:0007669"/>
    <property type="project" value="UniProtKB-SubCell"/>
</dbReference>
<evidence type="ECO:0000256" key="1">
    <source>
        <dbReference type="ARBA" id="ARBA00004922"/>
    </source>
</evidence>
<dbReference type="PANTHER" id="PTHR45918:SF1">
    <property type="entry name" value="ALPHA-1,3_1,6-MANNOSYLTRANSFERASE ALG2"/>
    <property type="match status" value="1"/>
</dbReference>
<comment type="similarity">
    <text evidence="10">Belongs to the glycosyltransferase group 1 family.</text>
</comment>
<evidence type="ECO:0000256" key="10">
    <source>
        <dbReference type="RuleBase" id="RU367136"/>
    </source>
</evidence>